<proteinExistence type="predicted"/>
<keyword evidence="1" id="KW-0472">Membrane</keyword>
<dbReference type="Pfam" id="PF02585">
    <property type="entry name" value="PIG-L"/>
    <property type="match status" value="1"/>
</dbReference>
<sequence>MKIILYDNLWPGFYIAVSALALMLSITLSAFAHESLATGKDTVAVSDEPGTILAIGAHAGDMEVSCGAVLAKHAKMGNRVIMLHLTLGERGHPEMSPDAYADQKKQEAENAAEILGSEVIFGPYSDAEIPDNDEARNYVSEIIRKTKPTHVITHWKNSIHKDHSATHSIVTDAVLLASLEGIESDHPRHRGVRGIYFTENWEDMEGFEPYIFVDVSGSFQLWKEAVAEYEFIVGDISTFPYFEYYSSLATVRGALARSDYAVTFDIDPFGKRQTLDYFP</sequence>
<dbReference type="AlphaFoldDB" id="A0A8J7UVZ7"/>
<dbReference type="InterPro" id="IPR003737">
    <property type="entry name" value="GlcNAc_PI_deacetylase-related"/>
</dbReference>
<keyword evidence="3" id="KW-1185">Reference proteome</keyword>
<keyword evidence="1" id="KW-1133">Transmembrane helix</keyword>
<dbReference type="PANTHER" id="PTHR12993:SF30">
    <property type="entry name" value="N-ACETYL-ALPHA-D-GLUCOSAMINYL L-MALATE DEACETYLASE 1"/>
    <property type="match status" value="1"/>
</dbReference>
<dbReference type="PANTHER" id="PTHR12993">
    <property type="entry name" value="N-ACETYLGLUCOSAMINYL-PHOSPHATIDYLINOSITOL DE-N-ACETYLASE-RELATED"/>
    <property type="match status" value="1"/>
</dbReference>
<organism evidence="2 3">
    <name type="scientific">Natronogracilivirga saccharolytica</name>
    <dbReference type="NCBI Taxonomy" id="2812953"/>
    <lineage>
        <taxon>Bacteria</taxon>
        <taxon>Pseudomonadati</taxon>
        <taxon>Balneolota</taxon>
        <taxon>Balneolia</taxon>
        <taxon>Balneolales</taxon>
        <taxon>Cyclonatronaceae</taxon>
        <taxon>Natronogracilivirga</taxon>
    </lineage>
</organism>
<accession>A0A8J7UVZ7</accession>
<dbReference type="GO" id="GO:0016811">
    <property type="term" value="F:hydrolase activity, acting on carbon-nitrogen (but not peptide) bonds, in linear amides"/>
    <property type="evidence" value="ECO:0007669"/>
    <property type="project" value="TreeGrafter"/>
</dbReference>
<dbReference type="InterPro" id="IPR024078">
    <property type="entry name" value="LmbE-like_dom_sf"/>
</dbReference>
<protein>
    <submittedName>
        <fullName evidence="2">PIG-L family deacetylase</fullName>
    </submittedName>
</protein>
<feature type="transmembrane region" description="Helical" evidence="1">
    <location>
        <begin position="12"/>
        <end position="32"/>
    </location>
</feature>
<keyword evidence="1" id="KW-0812">Transmembrane</keyword>
<evidence type="ECO:0000256" key="1">
    <source>
        <dbReference type="SAM" id="Phobius"/>
    </source>
</evidence>
<name>A0A8J7UVZ7_9BACT</name>
<evidence type="ECO:0000313" key="2">
    <source>
        <dbReference type="EMBL" id="MBP3191679.1"/>
    </source>
</evidence>
<gene>
    <name evidence="2" type="ORF">NATSA_03285</name>
</gene>
<dbReference type="RefSeq" id="WP_210510376.1">
    <property type="nucleotide sequence ID" value="NZ_JAFIDN010000002.1"/>
</dbReference>
<dbReference type="SUPFAM" id="SSF102588">
    <property type="entry name" value="LmbE-like"/>
    <property type="match status" value="1"/>
</dbReference>
<dbReference type="EMBL" id="JAFIDN010000002">
    <property type="protein sequence ID" value="MBP3191679.1"/>
    <property type="molecule type" value="Genomic_DNA"/>
</dbReference>
<evidence type="ECO:0000313" key="3">
    <source>
        <dbReference type="Proteomes" id="UP000673975"/>
    </source>
</evidence>
<reference evidence="2" key="1">
    <citation type="submission" date="2021-02" db="EMBL/GenBank/DDBJ databases">
        <title>Natronogracilivirga saccharolytica gen. nov. sp. nov. a new anaerobic, haloalkiliphilic carbohydrate-fermenting bacterium from soda lake and proposing of Cyclonatronumiaceae fam. nov. in the phylum Balneolaeota.</title>
        <authorList>
            <person name="Zhilina T.N."/>
            <person name="Sorokin D.Y."/>
            <person name="Zavarzina D.G."/>
            <person name="Toshchakov S.V."/>
            <person name="Kublanov I.V."/>
        </authorList>
    </citation>
    <scope>NUCLEOTIDE SEQUENCE</scope>
    <source>
        <strain evidence="2">Z-1702</strain>
    </source>
</reference>
<dbReference type="Gene3D" id="3.40.50.10320">
    <property type="entry name" value="LmbE-like"/>
    <property type="match status" value="1"/>
</dbReference>
<comment type="caution">
    <text evidence="2">The sequence shown here is derived from an EMBL/GenBank/DDBJ whole genome shotgun (WGS) entry which is preliminary data.</text>
</comment>
<dbReference type="Proteomes" id="UP000673975">
    <property type="component" value="Unassembled WGS sequence"/>
</dbReference>